<proteinExistence type="predicted"/>
<organism evidence="1 2">
    <name type="scientific">Lithospermum erythrorhizon</name>
    <name type="common">Purple gromwell</name>
    <name type="synonym">Lithospermum officinale var. erythrorhizon</name>
    <dbReference type="NCBI Taxonomy" id="34254"/>
    <lineage>
        <taxon>Eukaryota</taxon>
        <taxon>Viridiplantae</taxon>
        <taxon>Streptophyta</taxon>
        <taxon>Embryophyta</taxon>
        <taxon>Tracheophyta</taxon>
        <taxon>Spermatophyta</taxon>
        <taxon>Magnoliopsida</taxon>
        <taxon>eudicotyledons</taxon>
        <taxon>Gunneridae</taxon>
        <taxon>Pentapetalae</taxon>
        <taxon>asterids</taxon>
        <taxon>lamiids</taxon>
        <taxon>Boraginales</taxon>
        <taxon>Boraginaceae</taxon>
        <taxon>Boraginoideae</taxon>
        <taxon>Lithospermeae</taxon>
        <taxon>Lithospermum</taxon>
    </lineage>
</organism>
<reference evidence="1 2" key="1">
    <citation type="submission" date="2024-01" db="EMBL/GenBank/DDBJ databases">
        <title>The complete chloroplast genome sequence of Lithospermum erythrorhizon: insights into the phylogenetic relationship among Boraginaceae species and the maternal lineages of purple gromwells.</title>
        <authorList>
            <person name="Okada T."/>
            <person name="Watanabe K."/>
        </authorList>
    </citation>
    <scope>NUCLEOTIDE SEQUENCE [LARGE SCALE GENOMIC DNA]</scope>
</reference>
<evidence type="ECO:0000313" key="2">
    <source>
        <dbReference type="Proteomes" id="UP001454036"/>
    </source>
</evidence>
<dbReference type="AlphaFoldDB" id="A0AAV3RU64"/>
<comment type="caution">
    <text evidence="1">The sequence shown here is derived from an EMBL/GenBank/DDBJ whole genome shotgun (WGS) entry which is preliminary data.</text>
</comment>
<accession>A0AAV3RU64</accession>
<dbReference type="Proteomes" id="UP001454036">
    <property type="component" value="Unassembled WGS sequence"/>
</dbReference>
<evidence type="ECO:0000313" key="1">
    <source>
        <dbReference type="EMBL" id="GAA0183857.1"/>
    </source>
</evidence>
<gene>
    <name evidence="1" type="ORF">LIER_31199</name>
</gene>
<name>A0AAV3RU64_LITER</name>
<protein>
    <submittedName>
        <fullName evidence="1">Uncharacterized protein</fullName>
    </submittedName>
</protein>
<keyword evidence="2" id="KW-1185">Reference proteome</keyword>
<sequence length="68" mass="7973">MTKIAFRIAPEGEEQGTNEKRNFQTARWVSSVEVVWQLYGFPFNGIFPAVIQLQIHFPNLQRVFFDDL</sequence>
<dbReference type="EMBL" id="BAABME010011500">
    <property type="protein sequence ID" value="GAA0183857.1"/>
    <property type="molecule type" value="Genomic_DNA"/>
</dbReference>